<protein>
    <submittedName>
        <fullName evidence="1">Uncharacterized protein</fullName>
    </submittedName>
</protein>
<proteinExistence type="predicted"/>
<accession>A0A835UJL2</accession>
<evidence type="ECO:0000313" key="1">
    <source>
        <dbReference type="EMBL" id="KAG0463135.1"/>
    </source>
</evidence>
<dbReference type="Proteomes" id="UP000639772">
    <property type="component" value="Chromosome 11"/>
</dbReference>
<comment type="caution">
    <text evidence="1">The sequence shown here is derived from an EMBL/GenBank/DDBJ whole genome shotgun (WGS) entry which is preliminary data.</text>
</comment>
<reference evidence="1 2" key="1">
    <citation type="journal article" date="2020" name="Nat. Food">
        <title>A phased Vanilla planifolia genome enables genetic improvement of flavour and production.</title>
        <authorList>
            <person name="Hasing T."/>
            <person name="Tang H."/>
            <person name="Brym M."/>
            <person name="Khazi F."/>
            <person name="Huang T."/>
            <person name="Chambers A.H."/>
        </authorList>
    </citation>
    <scope>NUCLEOTIDE SEQUENCE [LARGE SCALE GENOMIC DNA]</scope>
    <source>
        <tissue evidence="1">Leaf</tissue>
    </source>
</reference>
<name>A0A835UJL2_VANPL</name>
<dbReference type="EMBL" id="JADCNM010000011">
    <property type="protein sequence ID" value="KAG0463135.1"/>
    <property type="molecule type" value="Genomic_DNA"/>
</dbReference>
<sequence>MTNGPIPDIEWNTYRNGICEAFFRSKSCSPPQIRWYYVFVSGKRVERRMV</sequence>
<gene>
    <name evidence="1" type="ORF">HPP92_021611</name>
</gene>
<dbReference type="AlphaFoldDB" id="A0A835UJL2"/>
<evidence type="ECO:0000313" key="2">
    <source>
        <dbReference type="Proteomes" id="UP000639772"/>
    </source>
</evidence>
<organism evidence="1 2">
    <name type="scientific">Vanilla planifolia</name>
    <name type="common">Vanilla</name>
    <dbReference type="NCBI Taxonomy" id="51239"/>
    <lineage>
        <taxon>Eukaryota</taxon>
        <taxon>Viridiplantae</taxon>
        <taxon>Streptophyta</taxon>
        <taxon>Embryophyta</taxon>
        <taxon>Tracheophyta</taxon>
        <taxon>Spermatophyta</taxon>
        <taxon>Magnoliopsida</taxon>
        <taxon>Liliopsida</taxon>
        <taxon>Asparagales</taxon>
        <taxon>Orchidaceae</taxon>
        <taxon>Vanilloideae</taxon>
        <taxon>Vanilleae</taxon>
        <taxon>Vanilla</taxon>
    </lineage>
</organism>